<sequence length="379" mass="42244">PQVREINYRHFFGVSAGVCGIEGRYHDLSVTYTQTGGTILPGYGRGSNFFGASGGAPGFPFMLGWQDWNFPEKAARNNWLVHEEQLNSSIEMTSTKSIQARGVFEPFQGFKLTLSALRSFSENKSMYFTWDPVTNSYPDEYRSPLTIGDYSISILALGTSFEKSDKSNNYYSAVFERFKNNRTTIASRRATELRGKDVGYSAASDGAGGYDGYNVAAQQVMIPAFYAAYTGRDPDKVPIIDFPDLWTILPNGDVSFDGLSNIPFVKQYFKSVILKHSYKAVYRIGGYASNLDYDLSSAVSHVRDMQNNFIPRNDITSARIEEAFGPLGGIDLTFLNSLSTRFEIKRTRSVSIGMTNLQLAENKTQDYVVGMGYVFNDVS</sequence>
<name>A0A5J4PTY0_9ZZZZ</name>
<accession>A0A5J4PTY0</accession>
<comment type="caution">
    <text evidence="1">The sequence shown here is derived from an EMBL/GenBank/DDBJ whole genome shotgun (WGS) entry which is preliminary data.</text>
</comment>
<dbReference type="NCBIfam" id="TIGR04189">
    <property type="entry name" value="surface_SprA"/>
    <property type="match status" value="1"/>
</dbReference>
<organism evidence="1">
    <name type="scientific">termite gut metagenome</name>
    <dbReference type="NCBI Taxonomy" id="433724"/>
    <lineage>
        <taxon>unclassified sequences</taxon>
        <taxon>metagenomes</taxon>
        <taxon>organismal metagenomes</taxon>
    </lineage>
</organism>
<gene>
    <name evidence="1" type="ORF">EZS27_036766</name>
</gene>
<evidence type="ECO:0000313" key="1">
    <source>
        <dbReference type="EMBL" id="KAA6312271.1"/>
    </source>
</evidence>
<dbReference type="InterPro" id="IPR026377">
    <property type="entry name" value="Cell_surface_SprA"/>
</dbReference>
<feature type="non-terminal residue" evidence="1">
    <location>
        <position position="1"/>
    </location>
</feature>
<dbReference type="EMBL" id="SNRY01006580">
    <property type="protein sequence ID" value="KAA6312271.1"/>
    <property type="molecule type" value="Genomic_DNA"/>
</dbReference>
<proteinExistence type="predicted"/>
<protein>
    <submittedName>
        <fullName evidence="1">Uncharacterized protein</fullName>
    </submittedName>
</protein>
<dbReference type="AlphaFoldDB" id="A0A5J4PTY0"/>
<reference evidence="1" key="1">
    <citation type="submission" date="2019-03" db="EMBL/GenBank/DDBJ databases">
        <title>Single cell metagenomics reveals metabolic interactions within the superorganism composed of flagellate Streblomastix strix and complex community of Bacteroidetes bacteria on its surface.</title>
        <authorList>
            <person name="Treitli S.C."/>
            <person name="Kolisko M."/>
            <person name="Husnik F."/>
            <person name="Keeling P."/>
            <person name="Hampl V."/>
        </authorList>
    </citation>
    <scope>NUCLEOTIDE SEQUENCE</scope>
    <source>
        <strain evidence="1">STM</strain>
    </source>
</reference>